<dbReference type="Proteomes" id="UP001431429">
    <property type="component" value="Unassembled WGS sequence"/>
</dbReference>
<proteinExistence type="predicted"/>
<feature type="transmembrane region" description="Helical" evidence="1">
    <location>
        <begin position="143"/>
        <end position="169"/>
    </location>
</feature>
<organism evidence="2 3">
    <name type="scientific">Streptomyces albipurpureus</name>
    <dbReference type="NCBI Taxonomy" id="2897419"/>
    <lineage>
        <taxon>Bacteria</taxon>
        <taxon>Bacillati</taxon>
        <taxon>Actinomycetota</taxon>
        <taxon>Actinomycetes</taxon>
        <taxon>Kitasatosporales</taxon>
        <taxon>Streptomycetaceae</taxon>
        <taxon>Streptomyces</taxon>
    </lineage>
</organism>
<accession>A0ABT0UXQ7</accession>
<evidence type="ECO:0000313" key="2">
    <source>
        <dbReference type="EMBL" id="MCM2393255.1"/>
    </source>
</evidence>
<keyword evidence="1" id="KW-0472">Membrane</keyword>
<dbReference type="EMBL" id="JAMQAW010000066">
    <property type="protein sequence ID" value="MCM2393255.1"/>
    <property type="molecule type" value="Genomic_DNA"/>
</dbReference>
<keyword evidence="1" id="KW-0812">Transmembrane</keyword>
<keyword evidence="3" id="KW-1185">Reference proteome</keyword>
<feature type="transmembrane region" description="Helical" evidence="1">
    <location>
        <begin position="181"/>
        <end position="203"/>
    </location>
</feature>
<gene>
    <name evidence="2" type="ORF">NBG84_34120</name>
</gene>
<dbReference type="RefSeq" id="WP_250923557.1">
    <property type="nucleotide sequence ID" value="NZ_JAMQAW010000066.1"/>
</dbReference>
<feature type="transmembrane region" description="Helical" evidence="1">
    <location>
        <begin position="100"/>
        <end position="122"/>
    </location>
</feature>
<protein>
    <submittedName>
        <fullName evidence="2">ABC transporter permease</fullName>
    </submittedName>
</protein>
<evidence type="ECO:0000313" key="3">
    <source>
        <dbReference type="Proteomes" id="UP001431429"/>
    </source>
</evidence>
<sequence>MTTQTQTITERRVCTTDLGTPARFRDLLAAEWIKLWSLRSSYWALGGGALTVIGINVNSARSNADRLADQPPLPPAPPPGFPDLPQMVFDPLATAFVDPAWQLLMVIAGSVGAIAVFGEYTSGLIRTTFAAVPARRAVMTAKATVLAVVMLALGAVVAGTSFGVTQAILRDHNGLSLSDPGALRAVAASTLLAPLCAFVGMALGALIRHAAGTVAAVAGVLLLLPALFQGETYRWVAEIGDAMPLTAWNALVQNPESNDGMGLYPVSVTEAWSVFGGWSLVAVIIAVTVVHRRDV</sequence>
<evidence type="ECO:0000256" key="1">
    <source>
        <dbReference type="SAM" id="Phobius"/>
    </source>
</evidence>
<reference evidence="2" key="1">
    <citation type="submission" date="2022-06" db="EMBL/GenBank/DDBJ databases">
        <title>Genome public.</title>
        <authorList>
            <person name="Sun Q."/>
        </authorList>
    </citation>
    <scope>NUCLEOTIDE SEQUENCE</scope>
    <source>
        <strain evidence="2">CWNU-1</strain>
    </source>
</reference>
<feature type="transmembrane region" description="Helical" evidence="1">
    <location>
        <begin position="210"/>
        <end position="228"/>
    </location>
</feature>
<feature type="transmembrane region" description="Helical" evidence="1">
    <location>
        <begin position="271"/>
        <end position="290"/>
    </location>
</feature>
<name>A0ABT0UXQ7_9ACTN</name>
<comment type="caution">
    <text evidence="2">The sequence shown here is derived from an EMBL/GenBank/DDBJ whole genome shotgun (WGS) entry which is preliminary data.</text>
</comment>
<keyword evidence="1" id="KW-1133">Transmembrane helix</keyword>